<feature type="domain" description="Protein kinase" evidence="1">
    <location>
        <begin position="14"/>
        <end position="299"/>
    </location>
</feature>
<dbReference type="GO" id="GO:0004674">
    <property type="term" value="F:protein serine/threonine kinase activity"/>
    <property type="evidence" value="ECO:0007669"/>
    <property type="project" value="UniProtKB-KW"/>
</dbReference>
<keyword evidence="2" id="KW-0418">Kinase</keyword>
<organism evidence="2 3">
    <name type="scientific">Leptotrichia hofstadii</name>
    <dbReference type="NCBI Taxonomy" id="157688"/>
    <lineage>
        <taxon>Bacteria</taxon>
        <taxon>Fusobacteriati</taxon>
        <taxon>Fusobacteriota</taxon>
        <taxon>Fusobacteriia</taxon>
        <taxon>Fusobacteriales</taxon>
        <taxon>Leptotrichiaceae</taxon>
        <taxon>Leptotrichia</taxon>
    </lineage>
</organism>
<dbReference type="PROSITE" id="PS00108">
    <property type="entry name" value="PROTEIN_KINASE_ST"/>
    <property type="match status" value="1"/>
</dbReference>
<dbReference type="Pfam" id="PF00069">
    <property type="entry name" value="Pkinase"/>
    <property type="match status" value="1"/>
</dbReference>
<dbReference type="AlphaFoldDB" id="A0A510JM66"/>
<evidence type="ECO:0000259" key="1">
    <source>
        <dbReference type="PROSITE" id="PS50011"/>
    </source>
</evidence>
<dbReference type="Proteomes" id="UP000321892">
    <property type="component" value="Chromosome"/>
</dbReference>
<gene>
    <name evidence="2" type="ORF">JCM16775_2126</name>
</gene>
<keyword evidence="2" id="KW-0723">Serine/threonine-protein kinase</keyword>
<reference evidence="2 3" key="1">
    <citation type="submission" date="2019-07" db="EMBL/GenBank/DDBJ databases">
        <title>Complete Genome Sequence of Leptotrichia hofstadii Strain JCM16775.</title>
        <authorList>
            <person name="Watanabe S."/>
            <person name="Cui L."/>
        </authorList>
    </citation>
    <scope>NUCLEOTIDE SEQUENCE [LARGE SCALE GENOMIC DNA]</scope>
    <source>
        <strain evidence="2 3">JCM16775</strain>
    </source>
</reference>
<dbReference type="PANTHER" id="PTHR44167:SF24">
    <property type="entry name" value="SERINE_THREONINE-PROTEIN KINASE CHK2"/>
    <property type="match status" value="1"/>
</dbReference>
<name>A0A510JM66_9FUSO</name>
<dbReference type="CDD" id="cd14014">
    <property type="entry name" value="STKc_PknB_like"/>
    <property type="match status" value="1"/>
</dbReference>
<evidence type="ECO:0000313" key="2">
    <source>
        <dbReference type="EMBL" id="BBM39415.1"/>
    </source>
</evidence>
<proteinExistence type="predicted"/>
<dbReference type="PROSITE" id="PS50011">
    <property type="entry name" value="PROTEIN_KINASE_DOM"/>
    <property type="match status" value="1"/>
</dbReference>
<dbReference type="RefSeq" id="WP_026746794.1">
    <property type="nucleotide sequence ID" value="NZ_AP019823.1"/>
</dbReference>
<evidence type="ECO:0000313" key="3">
    <source>
        <dbReference type="Proteomes" id="UP000321892"/>
    </source>
</evidence>
<dbReference type="OrthoDB" id="9788659at2"/>
<protein>
    <submittedName>
        <fullName evidence="2">Serine/threonine protein kinase</fullName>
    </submittedName>
</protein>
<keyword evidence="3" id="KW-1185">Reference proteome</keyword>
<sequence>MDFLSKGTILNGKYKILNYVAKSDFSNIYMCEDRQGEKVIIKECYPSEIVMRNGNEVFTEKYKKDFENLKGCFWKEKCILEKFLKKSKRRKQRFVDDVVKLVDFFSENGTNYIVTEYFHGVTLKKYILKNRIKNGKMRINHILEIFFKIAEVVCKIHKKGIIHCDLKPSNILIDIRGNIRIIDFGASLKKKEKVEFVKVSEGYSPIEIYSEKVEIDERTDVYSLAALLYFMLCGVKVDGAINRFYKAELEFGREVILGFEKIQKFKEVEEVIKKGLEFDRQKRFGSVREMIEKLRKIFMQS</sequence>
<dbReference type="PANTHER" id="PTHR44167">
    <property type="entry name" value="OVARIAN-SPECIFIC SERINE/THREONINE-PROTEIN KINASE LOK-RELATED"/>
    <property type="match status" value="1"/>
</dbReference>
<dbReference type="EMBL" id="AP019823">
    <property type="protein sequence ID" value="BBM39415.1"/>
    <property type="molecule type" value="Genomic_DNA"/>
</dbReference>
<dbReference type="KEGG" id="lhf:JCM16775_2126"/>
<dbReference type="InterPro" id="IPR008271">
    <property type="entry name" value="Ser/Thr_kinase_AS"/>
</dbReference>
<dbReference type="SMART" id="SM00220">
    <property type="entry name" value="S_TKc"/>
    <property type="match status" value="1"/>
</dbReference>
<dbReference type="SUPFAM" id="SSF56112">
    <property type="entry name" value="Protein kinase-like (PK-like)"/>
    <property type="match status" value="1"/>
</dbReference>
<dbReference type="InterPro" id="IPR000719">
    <property type="entry name" value="Prot_kinase_dom"/>
</dbReference>
<accession>A0A510JM66</accession>
<keyword evidence="2" id="KW-0808">Transferase</keyword>
<dbReference type="Gene3D" id="1.10.510.10">
    <property type="entry name" value="Transferase(Phosphotransferase) domain 1"/>
    <property type="match status" value="1"/>
</dbReference>
<dbReference type="InterPro" id="IPR011009">
    <property type="entry name" value="Kinase-like_dom_sf"/>
</dbReference>
<dbReference type="GO" id="GO:0005524">
    <property type="term" value="F:ATP binding"/>
    <property type="evidence" value="ECO:0007669"/>
    <property type="project" value="InterPro"/>
</dbReference>